<sequence>MLKILVHVRVGDVPETHVWIEAEVPNDVMVERQTADSLPAGWDAPALQVARAFGGTWHTEARSAVLVVPSVVALQESTVHNPAHRDAARLVPWAPQPDIGDERLFTVRHLTSHPSRTERGSKPAQEVHG</sequence>
<dbReference type="InterPro" id="IPR014914">
    <property type="entry name" value="RES_dom"/>
</dbReference>
<dbReference type="AlphaFoldDB" id="A0A6J5F973"/>
<accession>A0A6J5F973</accession>
<reference evidence="2 3" key="1">
    <citation type="submission" date="2020-04" db="EMBL/GenBank/DDBJ databases">
        <authorList>
            <person name="De Canck E."/>
        </authorList>
    </citation>
    <scope>NUCLEOTIDE SEQUENCE [LARGE SCALE GENOMIC DNA]</scope>
    <source>
        <strain evidence="2 3">LMG 29542</strain>
    </source>
</reference>
<organism evidence="2 3">
    <name type="scientific">Paraburkholderia humisilvae</name>
    <dbReference type="NCBI Taxonomy" id="627669"/>
    <lineage>
        <taxon>Bacteria</taxon>
        <taxon>Pseudomonadati</taxon>
        <taxon>Pseudomonadota</taxon>
        <taxon>Betaproteobacteria</taxon>
        <taxon>Burkholderiales</taxon>
        <taxon>Burkholderiaceae</taxon>
        <taxon>Paraburkholderia</taxon>
    </lineage>
</organism>
<dbReference type="Pfam" id="PF08808">
    <property type="entry name" value="RES"/>
    <property type="match status" value="1"/>
</dbReference>
<name>A0A6J5F973_9BURK</name>
<evidence type="ECO:0000313" key="2">
    <source>
        <dbReference type="EMBL" id="CAB3774192.1"/>
    </source>
</evidence>
<evidence type="ECO:0000313" key="3">
    <source>
        <dbReference type="Proteomes" id="UP000494363"/>
    </source>
</evidence>
<gene>
    <name evidence="2" type="ORF">LMG29542_07640</name>
</gene>
<keyword evidence="3" id="KW-1185">Reference proteome</keyword>
<evidence type="ECO:0000259" key="1">
    <source>
        <dbReference type="Pfam" id="PF08808"/>
    </source>
</evidence>
<dbReference type="Proteomes" id="UP000494363">
    <property type="component" value="Unassembled WGS sequence"/>
</dbReference>
<proteinExistence type="predicted"/>
<dbReference type="RefSeq" id="WP_175232890.1">
    <property type="nucleotide sequence ID" value="NZ_CADIKH010000100.1"/>
</dbReference>
<protein>
    <recommendedName>
        <fullName evidence="1">RES domain-containing protein</fullName>
    </recommendedName>
</protein>
<feature type="domain" description="RES" evidence="1">
    <location>
        <begin position="12"/>
        <end position="95"/>
    </location>
</feature>
<dbReference type="EMBL" id="CADIKH010000100">
    <property type="protein sequence ID" value="CAB3774192.1"/>
    <property type="molecule type" value="Genomic_DNA"/>
</dbReference>